<sequence length="84" mass="9891">MSEKNQVERYGFQVWKEDVDGVGEIIHDGFAQARGFDRAVQMVRNTLRKNHLDFESLGWTVWLEKDNRIYQEFKGNELVEEGTV</sequence>
<keyword evidence="2" id="KW-1185">Reference proteome</keyword>
<gene>
    <name evidence="1" type="ORF">CHM34_18330</name>
</gene>
<reference evidence="1 2" key="1">
    <citation type="submission" date="2017-07" db="EMBL/GenBank/DDBJ databases">
        <title>The genome sequence of Paludifilum halophilum highlights mechanisms for microbial adaptation to high salt environemnts.</title>
        <authorList>
            <person name="Belbahri L."/>
        </authorList>
    </citation>
    <scope>NUCLEOTIDE SEQUENCE [LARGE SCALE GENOMIC DNA]</scope>
    <source>
        <strain evidence="1 2">DSM 102817</strain>
    </source>
</reference>
<dbReference type="RefSeq" id="WP_094266047.1">
    <property type="nucleotide sequence ID" value="NZ_NOWF01000041.1"/>
</dbReference>
<dbReference type="Proteomes" id="UP000215459">
    <property type="component" value="Unassembled WGS sequence"/>
</dbReference>
<name>A0A235B178_9BACL</name>
<accession>A0A235B178</accession>
<organism evidence="1 2">
    <name type="scientific">Paludifilum halophilum</name>
    <dbReference type="NCBI Taxonomy" id="1642702"/>
    <lineage>
        <taxon>Bacteria</taxon>
        <taxon>Bacillati</taxon>
        <taxon>Bacillota</taxon>
        <taxon>Bacilli</taxon>
        <taxon>Bacillales</taxon>
        <taxon>Thermoactinomycetaceae</taxon>
        <taxon>Paludifilum</taxon>
    </lineage>
</organism>
<evidence type="ECO:0000313" key="2">
    <source>
        <dbReference type="Proteomes" id="UP000215459"/>
    </source>
</evidence>
<dbReference type="AlphaFoldDB" id="A0A235B178"/>
<protein>
    <submittedName>
        <fullName evidence="1">Uncharacterized protein</fullName>
    </submittedName>
</protein>
<proteinExistence type="predicted"/>
<comment type="caution">
    <text evidence="1">The sequence shown here is derived from an EMBL/GenBank/DDBJ whole genome shotgun (WGS) entry which is preliminary data.</text>
</comment>
<evidence type="ECO:0000313" key="1">
    <source>
        <dbReference type="EMBL" id="OYD06058.1"/>
    </source>
</evidence>
<dbReference type="EMBL" id="NOWF01000041">
    <property type="protein sequence ID" value="OYD06058.1"/>
    <property type="molecule type" value="Genomic_DNA"/>
</dbReference>